<dbReference type="STRING" id="61595.SAMN05421644_10322"/>
<protein>
    <recommendedName>
        <fullName evidence="2">UPF0250 protein SAMN05421644_10322</fullName>
    </recommendedName>
</protein>
<dbReference type="OrthoDB" id="9793424at2"/>
<evidence type="ECO:0000256" key="1">
    <source>
        <dbReference type="ARBA" id="ARBA00008460"/>
    </source>
</evidence>
<gene>
    <name evidence="3" type="ORF">SAMN05421644_10322</name>
</gene>
<proteinExistence type="inferred from homology"/>
<evidence type="ECO:0000313" key="3">
    <source>
        <dbReference type="EMBL" id="SDX41037.1"/>
    </source>
</evidence>
<dbReference type="EMBL" id="FNOW01000003">
    <property type="protein sequence ID" value="SDX41037.1"/>
    <property type="molecule type" value="Genomic_DNA"/>
</dbReference>
<dbReference type="PANTHER" id="PTHR38036:SF1">
    <property type="entry name" value="UPF0250 PROTEIN YBED"/>
    <property type="match status" value="1"/>
</dbReference>
<dbReference type="AlphaFoldDB" id="A0A1H3BGJ8"/>
<dbReference type="GO" id="GO:0005829">
    <property type="term" value="C:cytosol"/>
    <property type="evidence" value="ECO:0007669"/>
    <property type="project" value="TreeGrafter"/>
</dbReference>
<dbReference type="HAMAP" id="MF_00659">
    <property type="entry name" value="UPF0250"/>
    <property type="match status" value="1"/>
</dbReference>
<evidence type="ECO:0000256" key="2">
    <source>
        <dbReference type="HAMAP-Rule" id="MF_00659"/>
    </source>
</evidence>
<dbReference type="SUPFAM" id="SSF117991">
    <property type="entry name" value="YbeD/HP0495-like"/>
    <property type="match status" value="1"/>
</dbReference>
<evidence type="ECO:0000313" key="4">
    <source>
        <dbReference type="Proteomes" id="UP000198672"/>
    </source>
</evidence>
<dbReference type="Pfam" id="PF04359">
    <property type="entry name" value="DUF493"/>
    <property type="match status" value="1"/>
</dbReference>
<dbReference type="InterPro" id="IPR007454">
    <property type="entry name" value="UPF0250_YbeD-like"/>
</dbReference>
<organism evidence="3 4">
    <name type="scientific">Allochromatium warmingii</name>
    <name type="common">Chromatium warmingii</name>
    <dbReference type="NCBI Taxonomy" id="61595"/>
    <lineage>
        <taxon>Bacteria</taxon>
        <taxon>Pseudomonadati</taxon>
        <taxon>Pseudomonadota</taxon>
        <taxon>Gammaproteobacteria</taxon>
        <taxon>Chromatiales</taxon>
        <taxon>Chromatiaceae</taxon>
        <taxon>Allochromatium</taxon>
    </lineage>
</organism>
<keyword evidence="4" id="KW-1185">Reference proteome</keyword>
<dbReference type="Gene3D" id="3.30.70.260">
    <property type="match status" value="1"/>
</dbReference>
<dbReference type="Proteomes" id="UP000198672">
    <property type="component" value="Unassembled WGS sequence"/>
</dbReference>
<dbReference type="InterPro" id="IPR027471">
    <property type="entry name" value="YbeD-like_sf"/>
</dbReference>
<dbReference type="RefSeq" id="WP_091331759.1">
    <property type="nucleotide sequence ID" value="NZ_FNOW01000003.1"/>
</dbReference>
<name>A0A1H3BGJ8_ALLWA</name>
<comment type="similarity">
    <text evidence="1 2">Belongs to the UPF0250 family.</text>
</comment>
<sequence>MTAEHATLLTFPCRFAIKAMGPAKRGLEAVVVEIVSRHAAGVDETALSVRESRGGNWIAVTLTFEAHSKPQLDAIYRELSAHELVAWAL</sequence>
<reference evidence="4" key="1">
    <citation type="submission" date="2016-10" db="EMBL/GenBank/DDBJ databases">
        <authorList>
            <person name="Varghese N."/>
            <person name="Submissions S."/>
        </authorList>
    </citation>
    <scope>NUCLEOTIDE SEQUENCE [LARGE SCALE GENOMIC DNA]</scope>
    <source>
        <strain evidence="4">DSM 173</strain>
    </source>
</reference>
<dbReference type="PANTHER" id="PTHR38036">
    <property type="entry name" value="UPF0250 PROTEIN YBED"/>
    <property type="match status" value="1"/>
</dbReference>
<accession>A0A1H3BGJ8</accession>